<keyword evidence="7" id="KW-1185">Reference proteome</keyword>
<accession>A0A642V204</accession>
<feature type="repeat" description="HEAT" evidence="3">
    <location>
        <begin position="574"/>
        <end position="612"/>
    </location>
</feature>
<proteinExistence type="inferred from homology"/>
<dbReference type="PROSITE" id="PS50077">
    <property type="entry name" value="HEAT_REPEAT"/>
    <property type="match status" value="9"/>
</dbReference>
<protein>
    <recommendedName>
        <fullName evidence="8">TOG domain-containing protein</fullName>
    </recommendedName>
</protein>
<feature type="repeat" description="HEAT" evidence="3">
    <location>
        <begin position="254"/>
        <end position="292"/>
    </location>
</feature>
<dbReference type="GO" id="GO:0005829">
    <property type="term" value="C:cytosol"/>
    <property type="evidence" value="ECO:0007669"/>
    <property type="project" value="TreeGrafter"/>
</dbReference>
<dbReference type="FunFam" id="1.25.10.10:FF:000062">
    <property type="entry name" value="Serine/threonine-protein phosphatase 2A regulatory subunit A alpha isoform"/>
    <property type="match status" value="1"/>
</dbReference>
<evidence type="ECO:0000256" key="1">
    <source>
        <dbReference type="ARBA" id="ARBA00022737"/>
    </source>
</evidence>
<dbReference type="Gene3D" id="1.25.10.10">
    <property type="entry name" value="Leucine-rich Repeat Variant"/>
    <property type="match status" value="1"/>
</dbReference>
<sequence>MADTIVDPQHPKADELYPLALLIDELKHDDVTYRLNAMRRLSTIALALGEERTRSELVPFLEEVTQEDEDEVLTVLAEELGKFGEYIGGPEHLHILIPGLEALSTLEEPVVRDKAVDSINAICDQMSVAQVEESVVPLIKRLSTTEWFSSRVSATGLYAHAISKVSATGQSELESLYKDLTQDEAPMVRRAAATNLPGIVRVLPDVKFEGVVYMMFQAQVLDDQDSVRLLSVDVLIAIAETLKEHEVTKYNSELISFTTALFNDKSWRVRYMAADRFEKLARALDSVELREKFVPAFVKLTKDSEAEVRTAIAKQIPGFSALIPQADILEEIVPTVELLAADSSQHVRAALASEISRLAPLLGKDKTIDKLLPTFLTMLKDDYPDVRLNIISKLEIVNEVIGIELLSKALLPAISELAKDKQWRVRLAIIEYIPLLAEQLGEGFFNKELGDLCMTWLWDSVFSIREAATKNLKKLSQVFGIEWTKQQILPQIVQVSTNANYLYRLTSLFAMTSLIPVLDQDTVAQTVYPFVTSLMEDPIPNIRFNIAKTFKVLADAYHKNCSSEEYEKIVADDIVPRLHKLAQDQDVDVRYFASKSLDEINNNSNNNNNNNNE</sequence>
<feature type="repeat" description="HEAT" evidence="3">
    <location>
        <begin position="410"/>
        <end position="448"/>
    </location>
</feature>
<dbReference type="PANTHER" id="PTHR10648">
    <property type="entry name" value="SERINE/THREONINE-PROTEIN PHOSPHATASE PP2A 65 KDA REGULATORY SUBUNIT"/>
    <property type="match status" value="1"/>
</dbReference>
<evidence type="ECO:0000256" key="2">
    <source>
        <dbReference type="ARBA" id="ARBA00038332"/>
    </source>
</evidence>
<feature type="repeat" description="HEAT" evidence="3">
    <location>
        <begin position="173"/>
        <end position="209"/>
    </location>
</feature>
<dbReference type="InterPro" id="IPR021133">
    <property type="entry name" value="HEAT_type_2"/>
</dbReference>
<dbReference type="Proteomes" id="UP000761534">
    <property type="component" value="Unassembled WGS sequence"/>
</dbReference>
<evidence type="ECO:0000259" key="4">
    <source>
        <dbReference type="Pfam" id="PF22646"/>
    </source>
</evidence>
<dbReference type="Pfam" id="PF22646">
    <property type="entry name" value="PPP2R1A-like_HEAT"/>
    <property type="match status" value="1"/>
</dbReference>
<name>A0A642V204_9ASCO</name>
<dbReference type="Pfam" id="PF22956">
    <property type="entry name" value="VPS15-like_hel"/>
    <property type="match status" value="1"/>
</dbReference>
<dbReference type="GO" id="GO:0005634">
    <property type="term" value="C:nucleus"/>
    <property type="evidence" value="ECO:0007669"/>
    <property type="project" value="UniProtKB-ARBA"/>
</dbReference>
<feature type="repeat" description="HEAT" evidence="3">
    <location>
        <begin position="332"/>
        <end position="370"/>
    </location>
</feature>
<reference evidence="6" key="1">
    <citation type="journal article" date="2019" name="G3 (Bethesda)">
        <title>Genome Assemblies of Two Rare Opportunistic Yeast Pathogens: Diutina rugosa (syn. Candida rugosa) and Trichomonascus ciferrii (syn. Candida ciferrii).</title>
        <authorList>
            <person name="Mixao V."/>
            <person name="Saus E."/>
            <person name="Hansen A.P."/>
            <person name="Lass-Florl C."/>
            <person name="Gabaldon T."/>
        </authorList>
    </citation>
    <scope>NUCLEOTIDE SEQUENCE</scope>
    <source>
        <strain evidence="6">CBS 4856</strain>
    </source>
</reference>
<dbReference type="SUPFAM" id="SSF48371">
    <property type="entry name" value="ARM repeat"/>
    <property type="match status" value="1"/>
</dbReference>
<feature type="domain" description="Phosphatase 2A Regulatory Subunit A helical" evidence="5">
    <location>
        <begin position="503"/>
        <end position="603"/>
    </location>
</feature>
<evidence type="ECO:0000313" key="7">
    <source>
        <dbReference type="Proteomes" id="UP000761534"/>
    </source>
</evidence>
<dbReference type="InterPro" id="IPR016024">
    <property type="entry name" value="ARM-type_fold"/>
</dbReference>
<dbReference type="OrthoDB" id="340346at2759"/>
<comment type="similarity">
    <text evidence="2">Belongs to the phosphatase 2A regulatory subunit A family.</text>
</comment>
<dbReference type="InterPro" id="IPR011989">
    <property type="entry name" value="ARM-like"/>
</dbReference>
<dbReference type="InterPro" id="IPR051023">
    <property type="entry name" value="PP2A_Regulatory_Subunit_A"/>
</dbReference>
<feature type="repeat" description="HEAT" evidence="3">
    <location>
        <begin position="371"/>
        <end position="408"/>
    </location>
</feature>
<comment type="caution">
    <text evidence="6">The sequence shown here is derived from an EMBL/GenBank/DDBJ whole genome shotgun (WGS) entry which is preliminary data.</text>
</comment>
<dbReference type="EMBL" id="SWFS01000289">
    <property type="protein sequence ID" value="KAA8911270.1"/>
    <property type="molecule type" value="Genomic_DNA"/>
</dbReference>
<feature type="repeat" description="HEAT" evidence="3">
    <location>
        <begin position="293"/>
        <end position="331"/>
    </location>
</feature>
<evidence type="ECO:0000256" key="3">
    <source>
        <dbReference type="PROSITE-ProRule" id="PRU00103"/>
    </source>
</evidence>
<organism evidence="6 7">
    <name type="scientific">Trichomonascus ciferrii</name>
    <dbReference type="NCBI Taxonomy" id="44093"/>
    <lineage>
        <taxon>Eukaryota</taxon>
        <taxon>Fungi</taxon>
        <taxon>Dikarya</taxon>
        <taxon>Ascomycota</taxon>
        <taxon>Saccharomycotina</taxon>
        <taxon>Dipodascomycetes</taxon>
        <taxon>Dipodascales</taxon>
        <taxon>Trichomonascaceae</taxon>
        <taxon>Trichomonascus</taxon>
        <taxon>Trichomonascus ciferrii complex</taxon>
    </lineage>
</organism>
<dbReference type="PANTHER" id="PTHR10648:SF4">
    <property type="entry name" value="PROTEIN PHOSPHATASE 2 (FORMERLY 2A), REGULATORY SUBUNIT A, BETA ISOFORM-RELATED"/>
    <property type="match status" value="1"/>
</dbReference>
<feature type="domain" description="Phosphatase PP2A regulatory subunit A/Splicing factor 3B subunit 1-like HEAT repeat" evidence="4">
    <location>
        <begin position="290"/>
        <end position="363"/>
    </location>
</feature>
<dbReference type="GO" id="GO:0000159">
    <property type="term" value="C:protein phosphatase type 2A complex"/>
    <property type="evidence" value="ECO:0007669"/>
    <property type="project" value="TreeGrafter"/>
</dbReference>
<evidence type="ECO:0000313" key="6">
    <source>
        <dbReference type="EMBL" id="KAA8911270.1"/>
    </source>
</evidence>
<dbReference type="VEuPathDB" id="FungiDB:TRICI_003850"/>
<evidence type="ECO:0008006" key="8">
    <source>
        <dbReference type="Google" id="ProtNLM"/>
    </source>
</evidence>
<evidence type="ECO:0000259" key="5">
    <source>
        <dbReference type="Pfam" id="PF22956"/>
    </source>
</evidence>
<dbReference type="GO" id="GO:0019888">
    <property type="term" value="F:protein phosphatase regulator activity"/>
    <property type="evidence" value="ECO:0007669"/>
    <property type="project" value="TreeGrafter"/>
</dbReference>
<gene>
    <name evidence="6" type="ORF">TRICI_003850</name>
</gene>
<feature type="repeat" description="HEAT" evidence="3">
    <location>
        <begin position="527"/>
        <end position="565"/>
    </location>
</feature>
<feature type="repeat" description="HEAT" evidence="3">
    <location>
        <begin position="18"/>
        <end position="56"/>
    </location>
</feature>
<dbReference type="InterPro" id="IPR054573">
    <property type="entry name" value="PP2A/SF3B1-like_HEAT"/>
</dbReference>
<keyword evidence="1" id="KW-0677">Repeat</keyword>
<dbReference type="AlphaFoldDB" id="A0A642V204"/>
<dbReference type="InterPro" id="IPR055231">
    <property type="entry name" value="2AA_helical"/>
</dbReference>